<dbReference type="InParanoid" id="A0A2K3E5M8"/>
<organism evidence="1 2">
    <name type="scientific">Chlamydomonas reinhardtii</name>
    <name type="common">Chlamydomonas smithii</name>
    <dbReference type="NCBI Taxonomy" id="3055"/>
    <lineage>
        <taxon>Eukaryota</taxon>
        <taxon>Viridiplantae</taxon>
        <taxon>Chlorophyta</taxon>
        <taxon>core chlorophytes</taxon>
        <taxon>Chlorophyceae</taxon>
        <taxon>CS clade</taxon>
        <taxon>Chlamydomonadales</taxon>
        <taxon>Chlamydomonadaceae</taxon>
        <taxon>Chlamydomonas</taxon>
    </lineage>
</organism>
<dbReference type="PANTHER" id="PTHR15827:SF2">
    <property type="entry name" value="CYCLIN-DEPENDENT KINASE 2-INTERACTING PROTEIN"/>
    <property type="match status" value="1"/>
</dbReference>
<dbReference type="PaxDb" id="3055-EDP09629"/>
<dbReference type="OrthoDB" id="544984at2759"/>
<proteinExistence type="predicted"/>
<dbReference type="GeneID" id="5715075"/>
<reference evidence="1 2" key="1">
    <citation type="journal article" date="2007" name="Science">
        <title>The Chlamydomonas genome reveals the evolution of key animal and plant functions.</title>
        <authorList>
            <person name="Merchant S.S."/>
            <person name="Prochnik S.E."/>
            <person name="Vallon O."/>
            <person name="Harris E.H."/>
            <person name="Karpowicz S.J."/>
            <person name="Witman G.B."/>
            <person name="Terry A."/>
            <person name="Salamov A."/>
            <person name="Fritz-Laylin L.K."/>
            <person name="Marechal-Drouard L."/>
            <person name="Marshall W.F."/>
            <person name="Qu L.H."/>
            <person name="Nelson D.R."/>
            <person name="Sanderfoot A.A."/>
            <person name="Spalding M.H."/>
            <person name="Kapitonov V.V."/>
            <person name="Ren Q."/>
            <person name="Ferris P."/>
            <person name="Lindquist E."/>
            <person name="Shapiro H."/>
            <person name="Lucas S.M."/>
            <person name="Grimwood J."/>
            <person name="Schmutz J."/>
            <person name="Cardol P."/>
            <person name="Cerutti H."/>
            <person name="Chanfreau G."/>
            <person name="Chen C.L."/>
            <person name="Cognat V."/>
            <person name="Croft M.T."/>
            <person name="Dent R."/>
            <person name="Dutcher S."/>
            <person name="Fernandez E."/>
            <person name="Fukuzawa H."/>
            <person name="Gonzalez-Ballester D."/>
            <person name="Gonzalez-Halphen D."/>
            <person name="Hallmann A."/>
            <person name="Hanikenne M."/>
            <person name="Hippler M."/>
            <person name="Inwood W."/>
            <person name="Jabbari K."/>
            <person name="Kalanon M."/>
            <person name="Kuras R."/>
            <person name="Lefebvre P.A."/>
            <person name="Lemaire S.D."/>
            <person name="Lobanov A.V."/>
            <person name="Lohr M."/>
            <person name="Manuell A."/>
            <person name="Meier I."/>
            <person name="Mets L."/>
            <person name="Mittag M."/>
            <person name="Mittelmeier T."/>
            <person name="Moroney J.V."/>
            <person name="Moseley J."/>
            <person name="Napoli C."/>
            <person name="Nedelcu A.M."/>
            <person name="Niyogi K."/>
            <person name="Novoselov S.V."/>
            <person name="Paulsen I.T."/>
            <person name="Pazour G."/>
            <person name="Purton S."/>
            <person name="Ral J.P."/>
            <person name="Riano-Pachon D.M."/>
            <person name="Riekhof W."/>
            <person name="Rymarquis L."/>
            <person name="Schroda M."/>
            <person name="Stern D."/>
            <person name="Umen J."/>
            <person name="Willows R."/>
            <person name="Wilson N."/>
            <person name="Zimmer S.L."/>
            <person name="Allmer J."/>
            <person name="Balk J."/>
            <person name="Bisova K."/>
            <person name="Chen C.J."/>
            <person name="Elias M."/>
            <person name="Gendler K."/>
            <person name="Hauser C."/>
            <person name="Lamb M.R."/>
            <person name="Ledford H."/>
            <person name="Long J.C."/>
            <person name="Minagawa J."/>
            <person name="Page M.D."/>
            <person name="Pan J."/>
            <person name="Pootakham W."/>
            <person name="Roje S."/>
            <person name="Rose A."/>
            <person name="Stahlberg E."/>
            <person name="Terauchi A.M."/>
            <person name="Yang P."/>
            <person name="Ball S."/>
            <person name="Bowler C."/>
            <person name="Dieckmann C.L."/>
            <person name="Gladyshev V.N."/>
            <person name="Green P."/>
            <person name="Jorgensen R."/>
            <person name="Mayfield S."/>
            <person name="Mueller-Roeber B."/>
            <person name="Rajamani S."/>
            <person name="Sayre R.T."/>
            <person name="Brokstein P."/>
            <person name="Dubchak I."/>
            <person name="Goodstein D."/>
            <person name="Hornick L."/>
            <person name="Huang Y.W."/>
            <person name="Jhaveri J."/>
            <person name="Luo Y."/>
            <person name="Martinez D."/>
            <person name="Ngau W.C."/>
            <person name="Otillar B."/>
            <person name="Poliakov A."/>
            <person name="Porter A."/>
            <person name="Szajkowski L."/>
            <person name="Werner G."/>
            <person name="Zhou K."/>
            <person name="Grigoriev I.V."/>
            <person name="Rokhsar D.S."/>
            <person name="Grossman A.R."/>
        </authorList>
    </citation>
    <scope>NUCLEOTIDE SEQUENCE [LARGE SCALE GENOMIC DNA]</scope>
    <source>
        <strain evidence="2">CC-503</strain>
    </source>
</reference>
<dbReference type="OMA" id="WMLSPYL"/>
<dbReference type="KEGG" id="cre:CHLRE_01g013750v5"/>
<sequence>MSALAQRQWRQRAQTAVRVAITATKEARTTYQGLSDGGDGAMSDLSNALLQLSHLPGLALPQPLAAMCPDVRAAAAAKLARQQAALAEALADRVCQMAACVEGLARAVEALDQVPQEEPWMRSSPVFHTFPLPKLRQLLAGVVEQYRLEQDSKAAAAAAIAALAVGPAAAAAADAAEAADFAADGQLGGAGTGGAGGPRADARGVAVLAAVSAAGEAGGVRPGGGGLGGGGGAGGGGTVGKLDATRLSELCTTYVSVWMLSPYLEEQEAEEVLGAITEDMVGF</sequence>
<keyword evidence="2" id="KW-1185">Reference proteome</keyword>
<name>A0A2K3E5M8_CHLRE</name>
<evidence type="ECO:0000313" key="2">
    <source>
        <dbReference type="Proteomes" id="UP000006906"/>
    </source>
</evidence>
<dbReference type="Proteomes" id="UP000006906">
    <property type="component" value="Chromosome 1"/>
</dbReference>
<accession>A0A2K3E5M8</accession>
<dbReference type="ExpressionAtlas" id="A0A2K3E5M8">
    <property type="expression patterns" value="differential"/>
</dbReference>
<protein>
    <submittedName>
        <fullName evidence="1">Uncharacterized protein</fullName>
    </submittedName>
</protein>
<dbReference type="EMBL" id="CM008962">
    <property type="protein sequence ID" value="PNW88090.1"/>
    <property type="molecule type" value="Genomic_DNA"/>
</dbReference>
<dbReference type="PANTHER" id="PTHR15827">
    <property type="entry name" value="CYCLIN-DEPENDENT KINASE 2-INTERACTING PROTEIN"/>
    <property type="match status" value="1"/>
</dbReference>
<dbReference type="RefSeq" id="XP_042928270.1">
    <property type="nucleotide sequence ID" value="XM_043058356.1"/>
</dbReference>
<evidence type="ECO:0000313" key="1">
    <source>
        <dbReference type="EMBL" id="PNW88090.1"/>
    </source>
</evidence>
<dbReference type="AlphaFoldDB" id="A0A2K3E5M8"/>
<gene>
    <name evidence="1" type="ORF">CHLRE_01g013750v5</name>
</gene>
<dbReference type="Gramene" id="PNW88090">
    <property type="protein sequence ID" value="PNW88090"/>
    <property type="gene ID" value="CHLRE_01g013750v5"/>
</dbReference>